<dbReference type="AlphaFoldDB" id="A0A6G0WKI0"/>
<evidence type="ECO:0000313" key="3">
    <source>
        <dbReference type="EMBL" id="KAF0727744.1"/>
    </source>
</evidence>
<comment type="caution">
    <text evidence="3">The sequence shown here is derived from an EMBL/GenBank/DDBJ whole genome shotgun (WGS) entry which is preliminary data.</text>
</comment>
<dbReference type="InterPro" id="IPR011330">
    <property type="entry name" value="Glyco_hydro/deAcase_b/a-brl"/>
</dbReference>
<keyword evidence="4" id="KW-1185">Reference proteome</keyword>
<dbReference type="Gene3D" id="3.20.20.370">
    <property type="entry name" value="Glycoside hydrolase/deacetylase"/>
    <property type="match status" value="1"/>
</dbReference>
<feature type="signal peptide" evidence="2">
    <location>
        <begin position="1"/>
        <end position="16"/>
    </location>
</feature>
<dbReference type="EMBL" id="VJMJ01000189">
    <property type="protein sequence ID" value="KAF0727744.1"/>
    <property type="molecule type" value="Genomic_DNA"/>
</dbReference>
<proteinExistence type="predicted"/>
<keyword evidence="2" id="KW-0732">Signal</keyword>
<dbReference type="Proteomes" id="UP000481153">
    <property type="component" value="Unassembled WGS sequence"/>
</dbReference>
<dbReference type="SUPFAM" id="SSF88713">
    <property type="entry name" value="Glycoside hydrolase/deacetylase"/>
    <property type="match status" value="1"/>
</dbReference>
<reference evidence="3 4" key="1">
    <citation type="submission" date="2019-07" db="EMBL/GenBank/DDBJ databases">
        <title>Genomics analysis of Aphanomyces spp. identifies a new class of oomycete effector associated with host adaptation.</title>
        <authorList>
            <person name="Gaulin E."/>
        </authorList>
    </citation>
    <scope>NUCLEOTIDE SEQUENCE [LARGE SCALE GENOMIC DNA]</scope>
    <source>
        <strain evidence="3 4">ATCC 201684</strain>
    </source>
</reference>
<evidence type="ECO:0000256" key="1">
    <source>
        <dbReference type="SAM" id="MobiDB-lite"/>
    </source>
</evidence>
<evidence type="ECO:0000313" key="4">
    <source>
        <dbReference type="Proteomes" id="UP000481153"/>
    </source>
</evidence>
<name>A0A6G0WKI0_9STRA</name>
<dbReference type="VEuPathDB" id="FungiDB:AeMF1_012954"/>
<gene>
    <name evidence="3" type="ORF">Ae201684_014260</name>
</gene>
<feature type="chain" id="PRO_5026253317" description="NodB homology domain-containing protein" evidence="2">
    <location>
        <begin position="17"/>
        <end position="409"/>
    </location>
</feature>
<accession>A0A6G0WKI0</accession>
<evidence type="ECO:0000256" key="2">
    <source>
        <dbReference type="SAM" id="SignalP"/>
    </source>
</evidence>
<sequence>MYAVFLVWNIIAFILANNKDDDGNNSASAEGGLNHTGGHGNRTDEKWPSALPYTFTPMPTEDNTTDSDTITPVYRFPKFVAAAPLTPVPTTTTCDSTFRRAKSPNEVVYITIDDGPSASGRINLLNVLTQINNRTDKAGKPVTPAYVSFMESGYNFCGPETIDMTMLQCVPGAYEQARRSLVWTIKAGHTICAHSDTHFYDATSGFCNYQKMNAQTKIEAQYLNCGNTTASDFVRGALRVQTALDNETLWETDDDRAAWKKAISTLWTYARLPCTNEWILPGVRTVTGLRREDQGAEGDLRMKTGDMMFAGKLPCKNDTKPWYSIGWDAEWRLDAKTTYDNQKEKCRVVKDITNQFDRKDKWGPKPSNVVLLTHDYFFLDMAKATIFRDIIVELQLLGYTMGTIDKYPI</sequence>
<feature type="region of interest" description="Disordered" evidence="1">
    <location>
        <begin position="23"/>
        <end position="48"/>
    </location>
</feature>
<organism evidence="3 4">
    <name type="scientific">Aphanomyces euteiches</name>
    <dbReference type="NCBI Taxonomy" id="100861"/>
    <lineage>
        <taxon>Eukaryota</taxon>
        <taxon>Sar</taxon>
        <taxon>Stramenopiles</taxon>
        <taxon>Oomycota</taxon>
        <taxon>Saprolegniomycetes</taxon>
        <taxon>Saprolegniales</taxon>
        <taxon>Verrucalvaceae</taxon>
        <taxon>Aphanomyces</taxon>
    </lineage>
</organism>
<evidence type="ECO:0008006" key="5">
    <source>
        <dbReference type="Google" id="ProtNLM"/>
    </source>
</evidence>
<protein>
    <recommendedName>
        <fullName evidence="5">NodB homology domain-containing protein</fullName>
    </recommendedName>
</protein>
<dbReference type="GO" id="GO:0005975">
    <property type="term" value="P:carbohydrate metabolic process"/>
    <property type="evidence" value="ECO:0007669"/>
    <property type="project" value="InterPro"/>
</dbReference>